<dbReference type="AlphaFoldDB" id="A0A5C5R8K5"/>
<sequence>MDRTNEGGAGTGAALVASGLCGLLVVGCGGPTAGPVALPPGFPAQQVPVVGEIRRAETIEVGHALWRVTVEGRDTVAAARALLAAGLVPVAPGVPLDAGRIGAVYRGHGFTVGISSNDGDVTYVVSPTPGT</sequence>
<reference evidence="1 2" key="1">
    <citation type="submission" date="2019-06" db="EMBL/GenBank/DDBJ databases">
        <title>Tsukamurella conjunctivitidis sp. nov., Tsukamurella assacharolytica sp. nov. and Tsukamurella sputae sp. nov. isolated from patients with conjunctivitis, bacteraemia (lymphoma) and respiratory infection (sputum) in Hong Kong.</title>
        <authorList>
            <person name="Teng J.L.L."/>
            <person name="Lee H.H."/>
            <person name="Fong J.Y.H."/>
            <person name="Fok K.M.N."/>
            <person name="Lau S.K.P."/>
            <person name="Woo P.C.Y."/>
        </authorList>
    </citation>
    <scope>NUCLEOTIDE SEQUENCE [LARGE SCALE GENOMIC DNA]</scope>
    <source>
        <strain evidence="1 2">HKU71</strain>
    </source>
</reference>
<evidence type="ECO:0000313" key="2">
    <source>
        <dbReference type="Proteomes" id="UP000317291"/>
    </source>
</evidence>
<name>A0A5C5R8K5_9ACTN</name>
<proteinExistence type="predicted"/>
<organism evidence="1 2">
    <name type="scientific">Tsukamurella asaccharolytica</name>
    <dbReference type="NCBI Taxonomy" id="2592067"/>
    <lineage>
        <taxon>Bacteria</taxon>
        <taxon>Bacillati</taxon>
        <taxon>Actinomycetota</taxon>
        <taxon>Actinomycetes</taxon>
        <taxon>Mycobacteriales</taxon>
        <taxon>Tsukamurellaceae</taxon>
        <taxon>Tsukamurella</taxon>
    </lineage>
</organism>
<keyword evidence="2" id="KW-1185">Reference proteome</keyword>
<dbReference type="OrthoDB" id="4773959at2"/>
<accession>A0A5C5R8K5</accession>
<dbReference type="PROSITE" id="PS51257">
    <property type="entry name" value="PROKAR_LIPOPROTEIN"/>
    <property type="match status" value="1"/>
</dbReference>
<gene>
    <name evidence="1" type="ORF">FK529_14360</name>
</gene>
<protein>
    <submittedName>
        <fullName evidence="1">Uncharacterized protein</fullName>
    </submittedName>
</protein>
<evidence type="ECO:0000313" key="1">
    <source>
        <dbReference type="EMBL" id="TWS18754.1"/>
    </source>
</evidence>
<dbReference type="RefSeq" id="WP_146562338.1">
    <property type="nucleotide sequence ID" value="NZ_VIGW01000007.1"/>
</dbReference>
<dbReference type="EMBL" id="VIGW01000007">
    <property type="protein sequence ID" value="TWS18754.1"/>
    <property type="molecule type" value="Genomic_DNA"/>
</dbReference>
<dbReference type="Proteomes" id="UP000317291">
    <property type="component" value="Unassembled WGS sequence"/>
</dbReference>
<comment type="caution">
    <text evidence="1">The sequence shown here is derived from an EMBL/GenBank/DDBJ whole genome shotgun (WGS) entry which is preliminary data.</text>
</comment>